<name>A0ABW3LR05_9GAMM</name>
<proteinExistence type="predicted"/>
<sequence>MEAFNPMTIKQTIRNVARRLSNMRFIGKPVRIMAAVVRSPYYQQRQHVFETQQLPGMLHALSDVNGRQQIMQQGIGDALPVALRALRREQVELDGSVKAEIEALQEAHAVALRALRREQVEFNGVVKGEIETMRALQAQLLEKHEILLGENERLKGGHERLEGELALVVQAAQAASETAVGLSGIRESVEYLLGRVEFVRSELMFEMRYGARSHEISPGAKVEARVINRAKVDEARKRSSLRINMGCGHVALDGYVNVDQRDIPGVDVVADLGSLPFAAGEVDEIFSAHVIEHFPQEQLVRQLFPYWRGLIKPGGRFAAVVPDAQGTIEAYNKGEYSFDQLRAVFLGGQDYDGDFHYALFTPNSLAKLLEEAGFEDVIVLSSNRENAGCKEFEISAKRPNS</sequence>
<organism evidence="2 3">
    <name type="scientific">Pseudoxanthomonas kaohsiungensis</name>
    <dbReference type="NCBI Taxonomy" id="283923"/>
    <lineage>
        <taxon>Bacteria</taxon>
        <taxon>Pseudomonadati</taxon>
        <taxon>Pseudomonadota</taxon>
        <taxon>Gammaproteobacteria</taxon>
        <taxon>Lysobacterales</taxon>
        <taxon>Lysobacteraceae</taxon>
        <taxon>Pseudoxanthomonas</taxon>
    </lineage>
</organism>
<dbReference type="Gene3D" id="3.40.50.150">
    <property type="entry name" value="Vaccinia Virus protein VP39"/>
    <property type="match status" value="1"/>
</dbReference>
<dbReference type="InterPro" id="IPR013216">
    <property type="entry name" value="Methyltransf_11"/>
</dbReference>
<dbReference type="Pfam" id="PF08241">
    <property type="entry name" value="Methyltransf_11"/>
    <property type="match status" value="1"/>
</dbReference>
<dbReference type="SUPFAM" id="SSF53335">
    <property type="entry name" value="S-adenosyl-L-methionine-dependent methyltransferases"/>
    <property type="match status" value="1"/>
</dbReference>
<accession>A0ABW3LR05</accession>
<reference evidence="3" key="1">
    <citation type="journal article" date="2019" name="Int. J. Syst. Evol. Microbiol.">
        <title>The Global Catalogue of Microorganisms (GCM) 10K type strain sequencing project: providing services to taxonomists for standard genome sequencing and annotation.</title>
        <authorList>
            <consortium name="The Broad Institute Genomics Platform"/>
            <consortium name="The Broad Institute Genome Sequencing Center for Infectious Disease"/>
            <person name="Wu L."/>
            <person name="Ma J."/>
        </authorList>
    </citation>
    <scope>NUCLEOTIDE SEQUENCE [LARGE SCALE GENOMIC DNA]</scope>
    <source>
        <strain evidence="3">CCUG 55854</strain>
    </source>
</reference>
<dbReference type="InterPro" id="IPR029063">
    <property type="entry name" value="SAM-dependent_MTases_sf"/>
</dbReference>
<feature type="domain" description="Methyltransferase type 11" evidence="1">
    <location>
        <begin position="265"/>
        <end position="318"/>
    </location>
</feature>
<keyword evidence="3" id="KW-1185">Reference proteome</keyword>
<keyword evidence="2" id="KW-0489">Methyltransferase</keyword>
<evidence type="ECO:0000313" key="3">
    <source>
        <dbReference type="Proteomes" id="UP001597033"/>
    </source>
</evidence>
<dbReference type="RefSeq" id="WP_162376274.1">
    <property type="nucleotide sequence ID" value="NZ_JBHTKN010000001.1"/>
</dbReference>
<dbReference type="GO" id="GO:0032259">
    <property type="term" value="P:methylation"/>
    <property type="evidence" value="ECO:0007669"/>
    <property type="project" value="UniProtKB-KW"/>
</dbReference>
<evidence type="ECO:0000313" key="2">
    <source>
        <dbReference type="EMBL" id="MFD1040875.1"/>
    </source>
</evidence>
<evidence type="ECO:0000259" key="1">
    <source>
        <dbReference type="Pfam" id="PF08241"/>
    </source>
</evidence>
<keyword evidence="2" id="KW-0808">Transferase</keyword>
<gene>
    <name evidence="2" type="ORF">ACFQ2N_00740</name>
</gene>
<dbReference type="GO" id="GO:0008168">
    <property type="term" value="F:methyltransferase activity"/>
    <property type="evidence" value="ECO:0007669"/>
    <property type="project" value="UniProtKB-KW"/>
</dbReference>
<comment type="caution">
    <text evidence="2">The sequence shown here is derived from an EMBL/GenBank/DDBJ whole genome shotgun (WGS) entry which is preliminary data.</text>
</comment>
<dbReference type="EMBL" id="JBHTKN010000001">
    <property type="protein sequence ID" value="MFD1040875.1"/>
    <property type="molecule type" value="Genomic_DNA"/>
</dbReference>
<protein>
    <submittedName>
        <fullName evidence="2">Class I SAM-dependent methyltransferase</fullName>
    </submittedName>
</protein>
<dbReference type="Proteomes" id="UP001597033">
    <property type="component" value="Unassembled WGS sequence"/>
</dbReference>